<proteinExistence type="predicted"/>
<name>A0A6M0RR82_9CYAN</name>
<accession>A0A6M0RR82</accession>
<dbReference type="Proteomes" id="UP000481033">
    <property type="component" value="Unassembled WGS sequence"/>
</dbReference>
<comment type="caution">
    <text evidence="1">The sequence shown here is derived from an EMBL/GenBank/DDBJ whole genome shotgun (WGS) entry which is preliminary data.</text>
</comment>
<dbReference type="RefSeq" id="WP_163670947.1">
    <property type="nucleotide sequence ID" value="NZ_QXHD01000004.1"/>
</dbReference>
<evidence type="ECO:0008006" key="3">
    <source>
        <dbReference type="Google" id="ProtNLM"/>
    </source>
</evidence>
<evidence type="ECO:0000313" key="1">
    <source>
        <dbReference type="EMBL" id="NEZ58380.1"/>
    </source>
</evidence>
<gene>
    <name evidence="1" type="ORF">DXZ20_22585</name>
</gene>
<evidence type="ECO:0000313" key="2">
    <source>
        <dbReference type="Proteomes" id="UP000481033"/>
    </source>
</evidence>
<organism evidence="1 2">
    <name type="scientific">Adonisia turfae CCMR0081</name>
    <dbReference type="NCBI Taxonomy" id="2292702"/>
    <lineage>
        <taxon>Bacteria</taxon>
        <taxon>Bacillati</taxon>
        <taxon>Cyanobacteriota</taxon>
        <taxon>Adonisia</taxon>
        <taxon>Adonisia turfae</taxon>
    </lineage>
</organism>
<reference evidence="1 2" key="1">
    <citation type="journal article" date="2020" name="Microb. Ecol.">
        <title>Ecogenomics of the Marine Benthic Filamentous Cyanobacterium Adonisia.</title>
        <authorList>
            <person name="Walter J.M."/>
            <person name="Coutinho F.H."/>
            <person name="Leomil L."/>
            <person name="Hargreaves P.I."/>
            <person name="Campeao M.E."/>
            <person name="Vieira V.V."/>
            <person name="Silva B.S."/>
            <person name="Fistarol G.O."/>
            <person name="Salomon P.S."/>
            <person name="Sawabe T."/>
            <person name="Mino S."/>
            <person name="Hosokawa M."/>
            <person name="Miyashita H."/>
            <person name="Maruyama F."/>
            <person name="van Verk M.C."/>
            <person name="Dutilh B.E."/>
            <person name="Thompson C.C."/>
            <person name="Thompson F.L."/>
        </authorList>
    </citation>
    <scope>NUCLEOTIDE SEQUENCE [LARGE SCALE GENOMIC DNA]</scope>
    <source>
        <strain evidence="1 2">CCMR0081</strain>
    </source>
</reference>
<dbReference type="InterPro" id="IPR036513">
    <property type="entry name" value="STAS_dom_sf"/>
</dbReference>
<keyword evidence="2" id="KW-1185">Reference proteome</keyword>
<dbReference type="Gene3D" id="3.30.750.24">
    <property type="entry name" value="STAS domain"/>
    <property type="match status" value="1"/>
</dbReference>
<sequence length="117" mass="13143">MLNQELSGDHYSITYNADTATVKFRGQLVLRGYAEYTPIMHLLLKIAATQPAAITLDLRDVLFLNSSGINMFSKFLLSLRTQKNIGLIVIGDRGIPWQAKSLKNMPKLLPRVQLILD</sequence>
<protein>
    <recommendedName>
        <fullName evidence="3">STAS domain-containing protein</fullName>
    </recommendedName>
</protein>
<dbReference type="AlphaFoldDB" id="A0A6M0RR82"/>
<dbReference type="EMBL" id="QXHD01000004">
    <property type="protein sequence ID" value="NEZ58380.1"/>
    <property type="molecule type" value="Genomic_DNA"/>
</dbReference>
<dbReference type="SUPFAM" id="SSF52091">
    <property type="entry name" value="SpoIIaa-like"/>
    <property type="match status" value="1"/>
</dbReference>
<dbReference type="NCBIfam" id="NF047705">
    <property type="entry name" value="slr1659_superfam"/>
    <property type="match status" value="1"/>
</dbReference>